<dbReference type="SUPFAM" id="SSF53850">
    <property type="entry name" value="Periplasmic binding protein-like II"/>
    <property type="match status" value="1"/>
</dbReference>
<feature type="signal peptide" evidence="3">
    <location>
        <begin position="1"/>
        <end position="15"/>
    </location>
</feature>
<keyword evidence="1 3" id="KW-0732">Signal</keyword>
<evidence type="ECO:0000313" key="6">
    <source>
        <dbReference type="Proteomes" id="UP000749559"/>
    </source>
</evidence>
<dbReference type="EMBL" id="CAIIXF020000007">
    <property type="protein sequence ID" value="CAH1788231.1"/>
    <property type="molecule type" value="Genomic_DNA"/>
</dbReference>
<gene>
    <name evidence="5" type="ORF">OFUS_LOCUS13800</name>
</gene>
<evidence type="ECO:0000256" key="2">
    <source>
        <dbReference type="SAM" id="MobiDB-lite"/>
    </source>
</evidence>
<evidence type="ECO:0000313" key="5">
    <source>
        <dbReference type="EMBL" id="CAH1788231.1"/>
    </source>
</evidence>
<sequence>MKVVLALSLLGVAFGCMPSQAPNRGPGPNEGPGPDEGSSPSMDSGPKPEKPFLFGVEGAWPPYAFQDETTGRGIGFLLDAVREVCKVAGRKCDIVFSMSNLENCYDPEDQSGEALNNRHFDACLGWTATMQRWNVFNFSSPMLDIVPAQIYVKSDSGIADSDALQGKKIGFRKYWYMDKFCMRHSGLAIGDDQVEEIDAVTGWEDVVKALEDGKVEAVVLPDNHDIAREKNLMPLITGVDCSYGGATGLMHRKDVDTTWFSEALREIKEGFAYSDLCKKWNVHNCCQ</sequence>
<dbReference type="Pfam" id="PF00497">
    <property type="entry name" value="SBP_bac_3"/>
    <property type="match status" value="1"/>
</dbReference>
<comment type="caution">
    <text evidence="5">The sequence shown here is derived from an EMBL/GenBank/DDBJ whole genome shotgun (WGS) entry which is preliminary data.</text>
</comment>
<dbReference type="SMART" id="SM00062">
    <property type="entry name" value="PBPb"/>
    <property type="match status" value="1"/>
</dbReference>
<evidence type="ECO:0000256" key="3">
    <source>
        <dbReference type="SAM" id="SignalP"/>
    </source>
</evidence>
<feature type="domain" description="Solute-binding protein family 3/N-terminal" evidence="4">
    <location>
        <begin position="51"/>
        <end position="284"/>
    </location>
</feature>
<proteinExistence type="predicted"/>
<keyword evidence="6" id="KW-1185">Reference proteome</keyword>
<evidence type="ECO:0000259" key="4">
    <source>
        <dbReference type="SMART" id="SM00062"/>
    </source>
</evidence>
<dbReference type="OrthoDB" id="10620210at2759"/>
<organism evidence="5 6">
    <name type="scientific">Owenia fusiformis</name>
    <name type="common">Polychaete worm</name>
    <dbReference type="NCBI Taxonomy" id="6347"/>
    <lineage>
        <taxon>Eukaryota</taxon>
        <taxon>Metazoa</taxon>
        <taxon>Spiralia</taxon>
        <taxon>Lophotrochozoa</taxon>
        <taxon>Annelida</taxon>
        <taxon>Polychaeta</taxon>
        <taxon>Sedentaria</taxon>
        <taxon>Canalipalpata</taxon>
        <taxon>Sabellida</taxon>
        <taxon>Oweniida</taxon>
        <taxon>Oweniidae</taxon>
        <taxon>Owenia</taxon>
    </lineage>
</organism>
<name>A0A8S4P5V4_OWEFU</name>
<feature type="chain" id="PRO_5035800507" description="Solute-binding protein family 3/N-terminal domain-containing protein" evidence="3">
    <location>
        <begin position="16"/>
        <end position="287"/>
    </location>
</feature>
<dbReference type="PANTHER" id="PTHR35936:SF19">
    <property type="entry name" value="AMINO-ACID-BINDING PROTEIN YXEM-RELATED"/>
    <property type="match status" value="1"/>
</dbReference>
<dbReference type="AlphaFoldDB" id="A0A8S4P5V4"/>
<dbReference type="PROSITE" id="PS51257">
    <property type="entry name" value="PROKAR_LIPOPROTEIN"/>
    <property type="match status" value="1"/>
</dbReference>
<dbReference type="Proteomes" id="UP000749559">
    <property type="component" value="Unassembled WGS sequence"/>
</dbReference>
<protein>
    <recommendedName>
        <fullName evidence="4">Solute-binding protein family 3/N-terminal domain-containing protein</fullName>
    </recommendedName>
</protein>
<reference evidence="5" key="1">
    <citation type="submission" date="2022-03" db="EMBL/GenBank/DDBJ databases">
        <authorList>
            <person name="Martin C."/>
        </authorList>
    </citation>
    <scope>NUCLEOTIDE SEQUENCE</scope>
</reference>
<feature type="region of interest" description="Disordered" evidence="2">
    <location>
        <begin position="19"/>
        <end position="48"/>
    </location>
</feature>
<dbReference type="InterPro" id="IPR001638">
    <property type="entry name" value="Solute-binding_3/MltF_N"/>
</dbReference>
<evidence type="ECO:0000256" key="1">
    <source>
        <dbReference type="ARBA" id="ARBA00022729"/>
    </source>
</evidence>
<dbReference type="PANTHER" id="PTHR35936">
    <property type="entry name" value="MEMBRANE-BOUND LYTIC MUREIN TRANSGLYCOSYLASE F"/>
    <property type="match status" value="1"/>
</dbReference>
<feature type="compositionally biased region" description="Low complexity" evidence="2">
    <location>
        <begin position="35"/>
        <end position="45"/>
    </location>
</feature>
<accession>A0A8S4P5V4</accession>
<dbReference type="Gene3D" id="3.40.190.10">
    <property type="entry name" value="Periplasmic binding protein-like II"/>
    <property type="match status" value="2"/>
</dbReference>